<dbReference type="InterPro" id="IPR001478">
    <property type="entry name" value="PDZ"/>
</dbReference>
<dbReference type="InterPro" id="IPR036034">
    <property type="entry name" value="PDZ_sf"/>
</dbReference>
<evidence type="ECO:0000259" key="1">
    <source>
        <dbReference type="PROSITE" id="PS50106"/>
    </source>
</evidence>
<dbReference type="InterPro" id="IPR021109">
    <property type="entry name" value="Peptidase_aspartic_dom_sf"/>
</dbReference>
<dbReference type="Gene3D" id="2.30.42.10">
    <property type="match status" value="1"/>
</dbReference>
<dbReference type="Pfam" id="PF17820">
    <property type="entry name" value="PDZ_6"/>
    <property type="match status" value="1"/>
</dbReference>
<organism evidence="2 3">
    <name type="scientific">Hymenobacter busanensis</name>
    <dbReference type="NCBI Taxonomy" id="2607656"/>
    <lineage>
        <taxon>Bacteria</taxon>
        <taxon>Pseudomonadati</taxon>
        <taxon>Bacteroidota</taxon>
        <taxon>Cytophagia</taxon>
        <taxon>Cytophagales</taxon>
        <taxon>Hymenobacteraceae</taxon>
        <taxon>Hymenobacter</taxon>
    </lineage>
</organism>
<comment type="caution">
    <text evidence="2">The sequence shown here is derived from an EMBL/GenBank/DDBJ whole genome shotgun (WGS) entry which is preliminary data.</text>
</comment>
<dbReference type="SMART" id="SM00228">
    <property type="entry name" value="PDZ"/>
    <property type="match status" value="1"/>
</dbReference>
<dbReference type="AlphaFoldDB" id="A0AA88FET0"/>
<dbReference type="InterPro" id="IPR041489">
    <property type="entry name" value="PDZ_6"/>
</dbReference>
<name>A0AA88FET0_9BACT</name>
<protein>
    <submittedName>
        <fullName evidence="2">PDZ domain-containing protein</fullName>
    </submittedName>
</protein>
<dbReference type="Pfam" id="PF13650">
    <property type="entry name" value="Asp_protease_2"/>
    <property type="match status" value="2"/>
</dbReference>
<evidence type="ECO:0000313" key="3">
    <source>
        <dbReference type="Proteomes" id="UP000326380"/>
    </source>
</evidence>
<sequence length="467" mass="51786">MGPCITARPCLGNCENRAKKRKPPILLVSYSANSCLVRLPAMAPLALFRCLCANHAWQRLIWTVLVLLFTAEAGYAQALFQFKPAWRNSVRTSFQLERNLVVIQARLNGYGPYNFMLDTGVGTSIITDPTLRDSLGLRIGQQYLVAGVGEEAPVVAFQSDSVRVELAEGRIAAAALPMLLLSNDVFDLSAYVGMPIHGILGGDVFRHFVVEIEPESRQLIFRRPDKFKAPTGQKWAHLPIIIEGEKAYVETQARLSDSTEVPLKLVLDTGAGHALSLETGSDARIKLPDQRLRTHLGRGLSGDVHGYLGRVQSLRLGRYQLSALLTSFPDNASVRARVSVPRNGNLGFELLKRFHIIIDYPHNALLLRPNAQFRDPFEHDMCGLDLLATGTNFRNYVVHRVEAGSPAAQANLQPNDEILSINLMPVGNMTLSQISRMLHSADGRQLFLLVRRNGEMIATRLTLKRQI</sequence>
<keyword evidence="3" id="KW-1185">Reference proteome</keyword>
<dbReference type="Gene3D" id="2.40.70.10">
    <property type="entry name" value="Acid Proteases"/>
    <property type="match status" value="2"/>
</dbReference>
<reference evidence="2 3" key="1">
    <citation type="submission" date="2019-09" db="EMBL/GenBank/DDBJ databases">
        <title>Genome sequence of Hymenobacter sp. M3.</title>
        <authorList>
            <person name="Srinivasan S."/>
        </authorList>
    </citation>
    <scope>NUCLEOTIDE SEQUENCE [LARGE SCALE GENOMIC DNA]</scope>
    <source>
        <strain evidence="2 3">M3</strain>
    </source>
</reference>
<gene>
    <name evidence="2" type="ORF">F0P96_18010</name>
</gene>
<evidence type="ECO:0000313" key="2">
    <source>
        <dbReference type="EMBL" id="KAA9327133.1"/>
    </source>
</evidence>
<dbReference type="PROSITE" id="PS50106">
    <property type="entry name" value="PDZ"/>
    <property type="match status" value="1"/>
</dbReference>
<dbReference type="EMBL" id="VTWU01000007">
    <property type="protein sequence ID" value="KAA9327133.1"/>
    <property type="molecule type" value="Genomic_DNA"/>
</dbReference>
<dbReference type="SUPFAM" id="SSF50156">
    <property type="entry name" value="PDZ domain-like"/>
    <property type="match status" value="1"/>
</dbReference>
<feature type="domain" description="PDZ" evidence="1">
    <location>
        <begin position="390"/>
        <end position="453"/>
    </location>
</feature>
<accession>A0AA88FET0</accession>
<dbReference type="Proteomes" id="UP000326380">
    <property type="component" value="Unassembled WGS sequence"/>
</dbReference>
<proteinExistence type="predicted"/>